<dbReference type="Gene3D" id="3.40.50.300">
    <property type="entry name" value="P-loop containing nucleotide triphosphate hydrolases"/>
    <property type="match status" value="1"/>
</dbReference>
<keyword evidence="5 9" id="KW-0067">ATP-binding</keyword>
<keyword evidence="3" id="KW-0813">Transport</keyword>
<dbReference type="Pfam" id="PF00005">
    <property type="entry name" value="ABC_tran"/>
    <property type="match status" value="1"/>
</dbReference>
<dbReference type="Proteomes" id="UP000006787">
    <property type="component" value="Unassembled WGS sequence"/>
</dbReference>
<dbReference type="PROSITE" id="PS50893">
    <property type="entry name" value="ABC_TRANSPORTER_2"/>
    <property type="match status" value="1"/>
</dbReference>
<dbReference type="InterPro" id="IPR017871">
    <property type="entry name" value="ABC_transporter-like_CS"/>
</dbReference>
<feature type="domain" description="ABC transporter" evidence="8">
    <location>
        <begin position="2"/>
        <end position="219"/>
    </location>
</feature>
<evidence type="ECO:0000256" key="6">
    <source>
        <dbReference type="ARBA" id="ARBA00049360"/>
    </source>
</evidence>
<comment type="subcellular location">
    <subcellularLocation>
        <location evidence="1">Cell membrane</location>
        <topology evidence="1">Peripheral membrane protein</topology>
    </subcellularLocation>
</comment>
<evidence type="ECO:0000313" key="9">
    <source>
        <dbReference type="EMBL" id="EKF50748.1"/>
    </source>
</evidence>
<comment type="catalytic activity">
    <reaction evidence="6">
        <text>ATP + H2O = ADP + phosphate + H(+)</text>
        <dbReference type="Rhea" id="RHEA:13065"/>
        <dbReference type="ChEBI" id="CHEBI:15377"/>
        <dbReference type="ChEBI" id="CHEBI:15378"/>
        <dbReference type="ChEBI" id="CHEBI:30616"/>
        <dbReference type="ChEBI" id="CHEBI:43474"/>
        <dbReference type="ChEBI" id="CHEBI:456216"/>
    </reaction>
</comment>
<dbReference type="InterPro" id="IPR003439">
    <property type="entry name" value="ABC_transporter-like_ATP-bd"/>
</dbReference>
<dbReference type="RefSeq" id="WP_003136488.1">
    <property type="nucleotide sequence ID" value="NZ_AMQS01000033.1"/>
</dbReference>
<dbReference type="GO" id="GO:0005524">
    <property type="term" value="F:ATP binding"/>
    <property type="evidence" value="ECO:0007669"/>
    <property type="project" value="UniProtKB-KW"/>
</dbReference>
<protein>
    <submittedName>
        <fullName evidence="9">ABC transporter ATP-binding protein</fullName>
    </submittedName>
</protein>
<dbReference type="SUPFAM" id="SSF52540">
    <property type="entry name" value="P-loop containing nucleoside triphosphate hydrolases"/>
    <property type="match status" value="1"/>
</dbReference>
<evidence type="ECO:0000256" key="2">
    <source>
        <dbReference type="ARBA" id="ARBA00005417"/>
    </source>
</evidence>
<evidence type="ECO:0000256" key="7">
    <source>
        <dbReference type="ARBA" id="ARBA00055994"/>
    </source>
</evidence>
<dbReference type="PATRIC" id="fig|1231377.3.peg.1873"/>
<evidence type="ECO:0000256" key="3">
    <source>
        <dbReference type="ARBA" id="ARBA00022448"/>
    </source>
</evidence>
<dbReference type="FunFam" id="3.40.50.300:FF:000056">
    <property type="entry name" value="Cell division ATP-binding protein FtsE"/>
    <property type="match status" value="1"/>
</dbReference>
<comment type="similarity">
    <text evidence="2">Belongs to the ABC transporter superfamily.</text>
</comment>
<dbReference type="PANTHER" id="PTHR42798:SF6">
    <property type="entry name" value="CELL DIVISION ATP-BINDING PROTEIN FTSE"/>
    <property type="match status" value="1"/>
</dbReference>
<organism evidence="9 10">
    <name type="scientific">Lactococcus garvieae DCC43</name>
    <dbReference type="NCBI Taxonomy" id="1231377"/>
    <lineage>
        <taxon>Bacteria</taxon>
        <taxon>Bacillati</taxon>
        <taxon>Bacillota</taxon>
        <taxon>Bacilli</taxon>
        <taxon>Lactobacillales</taxon>
        <taxon>Streptococcaceae</taxon>
        <taxon>Lactococcus</taxon>
    </lineage>
</organism>
<dbReference type="GO" id="GO:0005886">
    <property type="term" value="C:plasma membrane"/>
    <property type="evidence" value="ECO:0007669"/>
    <property type="project" value="UniProtKB-SubCell"/>
</dbReference>
<name>K2NT31_9LACT</name>
<reference evidence="9 10" key="1">
    <citation type="journal article" date="2012" name="J. Bacteriol.">
        <title>Genome Sequence of the Bacteriocin-Producing Strain Lactococcus garvieae DCC43.</title>
        <authorList>
            <person name="Gabrielsen C."/>
            <person name="Brede D.A."/>
            <person name="Hernandez P.E."/>
            <person name="Nes I.F."/>
            <person name="Diep D.B."/>
        </authorList>
    </citation>
    <scope>NUCLEOTIDE SEQUENCE [LARGE SCALE GENOMIC DNA]</scope>
    <source>
        <strain evidence="9 10">DCC43</strain>
    </source>
</reference>
<dbReference type="eggNOG" id="COG1136">
    <property type="taxonomic scope" value="Bacteria"/>
</dbReference>
<comment type="function">
    <text evidence="7">Part of the ABC transporter FtsEX involved in cellular division. Has ATPase activity. Essential for cell division and viability.</text>
</comment>
<evidence type="ECO:0000259" key="8">
    <source>
        <dbReference type="PROSITE" id="PS50893"/>
    </source>
</evidence>
<gene>
    <name evidence="9" type="ORF">C426_1891</name>
</gene>
<dbReference type="PROSITE" id="PS00211">
    <property type="entry name" value="ABC_TRANSPORTER_1"/>
    <property type="match status" value="1"/>
</dbReference>
<dbReference type="GO" id="GO:0016887">
    <property type="term" value="F:ATP hydrolysis activity"/>
    <property type="evidence" value="ECO:0007669"/>
    <property type="project" value="InterPro"/>
</dbReference>
<accession>K2NT31</accession>
<dbReference type="AlphaFoldDB" id="K2NT31"/>
<evidence type="ECO:0000256" key="4">
    <source>
        <dbReference type="ARBA" id="ARBA00022741"/>
    </source>
</evidence>
<sequence>MLRVKNVAYWYKDPADALFEDISMDFEAGKLYTIIGKSGSGKTTFLSLISGLDVAKKGKISYEDKILSAKNLTTFRQKDLSIVFQAYNLLPYMSAYQNVRTALEISGNKIPNIKSYVREKLTEVGIDESLQDKKVSQLSGGQQQRVAIVCAMATGHKLVVADEPTGNLDEETSAAIVSLFKKMAHEQDKTVILVTHDHDVAAEADVVLELKHKKLTERK</sequence>
<dbReference type="EMBL" id="AMQS01000033">
    <property type="protein sequence ID" value="EKF50748.1"/>
    <property type="molecule type" value="Genomic_DNA"/>
</dbReference>
<dbReference type="CDD" id="cd03255">
    <property type="entry name" value="ABC_MJ0796_LolCDE_FtsE"/>
    <property type="match status" value="1"/>
</dbReference>
<comment type="caution">
    <text evidence="9">The sequence shown here is derived from an EMBL/GenBank/DDBJ whole genome shotgun (WGS) entry which is preliminary data.</text>
</comment>
<evidence type="ECO:0000313" key="10">
    <source>
        <dbReference type="Proteomes" id="UP000006787"/>
    </source>
</evidence>
<dbReference type="InterPro" id="IPR003593">
    <property type="entry name" value="AAA+_ATPase"/>
</dbReference>
<dbReference type="SMART" id="SM00382">
    <property type="entry name" value="AAA"/>
    <property type="match status" value="1"/>
</dbReference>
<evidence type="ECO:0000256" key="5">
    <source>
        <dbReference type="ARBA" id="ARBA00022840"/>
    </source>
</evidence>
<evidence type="ECO:0000256" key="1">
    <source>
        <dbReference type="ARBA" id="ARBA00004202"/>
    </source>
</evidence>
<dbReference type="PANTHER" id="PTHR42798">
    <property type="entry name" value="LIPOPROTEIN-RELEASING SYSTEM ATP-BINDING PROTEIN LOLD"/>
    <property type="match status" value="1"/>
</dbReference>
<keyword evidence="4" id="KW-0547">Nucleotide-binding</keyword>
<proteinExistence type="inferred from homology"/>
<dbReference type="InterPro" id="IPR027417">
    <property type="entry name" value="P-loop_NTPase"/>
</dbReference>
<dbReference type="InterPro" id="IPR017911">
    <property type="entry name" value="MacB-like_ATP-bd"/>
</dbReference>